<dbReference type="Proteomes" id="UP001054945">
    <property type="component" value="Unassembled WGS sequence"/>
</dbReference>
<dbReference type="AlphaFoldDB" id="A0AAV4PDV6"/>
<accession>A0AAV4PDV6</accession>
<comment type="caution">
    <text evidence="1">The sequence shown here is derived from an EMBL/GenBank/DDBJ whole genome shotgun (WGS) entry which is preliminary data.</text>
</comment>
<proteinExistence type="predicted"/>
<evidence type="ECO:0000313" key="1">
    <source>
        <dbReference type="EMBL" id="GIX94740.1"/>
    </source>
</evidence>
<organism evidence="1 2">
    <name type="scientific">Caerostris extrusa</name>
    <name type="common">Bark spider</name>
    <name type="synonym">Caerostris bankana</name>
    <dbReference type="NCBI Taxonomy" id="172846"/>
    <lineage>
        <taxon>Eukaryota</taxon>
        <taxon>Metazoa</taxon>
        <taxon>Ecdysozoa</taxon>
        <taxon>Arthropoda</taxon>
        <taxon>Chelicerata</taxon>
        <taxon>Arachnida</taxon>
        <taxon>Araneae</taxon>
        <taxon>Araneomorphae</taxon>
        <taxon>Entelegynae</taxon>
        <taxon>Araneoidea</taxon>
        <taxon>Araneidae</taxon>
        <taxon>Caerostris</taxon>
    </lineage>
</organism>
<evidence type="ECO:0000313" key="2">
    <source>
        <dbReference type="Proteomes" id="UP001054945"/>
    </source>
</evidence>
<keyword evidence="2" id="KW-1185">Reference proteome</keyword>
<dbReference type="EMBL" id="BPLR01004422">
    <property type="protein sequence ID" value="GIX94740.1"/>
    <property type="molecule type" value="Genomic_DNA"/>
</dbReference>
<feature type="non-terminal residue" evidence="1">
    <location>
        <position position="1"/>
    </location>
</feature>
<sequence length="97" mass="10647">YYPSITTTVKLSHLNGNRGIDNNRNLRRKSMNNFISSSQRKDFSYGIFIIMPSLGRKLARSENFAGSIGGARGLKPQSSQSGNRVPLFCPCISPGPV</sequence>
<gene>
    <name evidence="1" type="ORF">CEXT_117181</name>
</gene>
<name>A0AAV4PDV6_CAEEX</name>
<reference evidence="1 2" key="1">
    <citation type="submission" date="2021-06" db="EMBL/GenBank/DDBJ databases">
        <title>Caerostris extrusa draft genome.</title>
        <authorList>
            <person name="Kono N."/>
            <person name="Arakawa K."/>
        </authorList>
    </citation>
    <scope>NUCLEOTIDE SEQUENCE [LARGE SCALE GENOMIC DNA]</scope>
</reference>
<protein>
    <submittedName>
        <fullName evidence="1">Uncharacterized protein</fullName>
    </submittedName>
</protein>